<accession>A0A385SIE2</accession>
<keyword evidence="2" id="KW-1185">Reference proteome</keyword>
<dbReference type="KEGG" id="chk:D4L85_00380"/>
<protein>
    <submittedName>
        <fullName evidence="1">Uncharacterized protein</fullName>
    </submittedName>
</protein>
<name>A0A385SIE2_9BACT</name>
<reference evidence="2" key="1">
    <citation type="submission" date="2018-09" db="EMBL/GenBank/DDBJ databases">
        <title>Chryseolinea sp. KIS68-18 isolated from soil.</title>
        <authorList>
            <person name="Weon H.-Y."/>
            <person name="Kwon S.-W."/>
            <person name="Lee S.A."/>
        </authorList>
    </citation>
    <scope>NUCLEOTIDE SEQUENCE [LARGE SCALE GENOMIC DNA]</scope>
    <source>
        <strain evidence="2">KIS68-18</strain>
    </source>
</reference>
<gene>
    <name evidence="1" type="ORF">D4L85_00380</name>
</gene>
<evidence type="ECO:0000313" key="2">
    <source>
        <dbReference type="Proteomes" id="UP000266183"/>
    </source>
</evidence>
<organism evidence="1 2">
    <name type="scientific">Chryseolinea soli</name>
    <dbReference type="NCBI Taxonomy" id="2321403"/>
    <lineage>
        <taxon>Bacteria</taxon>
        <taxon>Pseudomonadati</taxon>
        <taxon>Bacteroidota</taxon>
        <taxon>Cytophagia</taxon>
        <taxon>Cytophagales</taxon>
        <taxon>Fulvivirgaceae</taxon>
        <taxon>Chryseolinea</taxon>
    </lineage>
</organism>
<dbReference type="Proteomes" id="UP000266183">
    <property type="component" value="Chromosome"/>
</dbReference>
<sequence length="127" mass="14382">MMRRAVILVILCSMMLHCASRVGFLSYLYSQRHEIAYRLGLIAEIPIALCSSDYDFNDGLTVHSNDEDGASQRTLPIALEIKLFFVSHSIQVPHLNEIRIDRAHAPRWSKPLNGCLRSVFHPPAHLS</sequence>
<evidence type="ECO:0000313" key="1">
    <source>
        <dbReference type="EMBL" id="AYB29130.1"/>
    </source>
</evidence>
<proteinExistence type="predicted"/>
<dbReference type="AlphaFoldDB" id="A0A385SIE2"/>
<dbReference type="EMBL" id="CP032382">
    <property type="protein sequence ID" value="AYB29130.1"/>
    <property type="molecule type" value="Genomic_DNA"/>
</dbReference>